<feature type="non-terminal residue" evidence="1">
    <location>
        <position position="1"/>
    </location>
</feature>
<proteinExistence type="predicted"/>
<gene>
    <name evidence="1" type="ORF">TPC1_10155</name>
</gene>
<feature type="non-terminal residue" evidence="1">
    <location>
        <position position="96"/>
    </location>
</feature>
<sequence length="96" mass="11112">LFNPGVFEYSETGHKPISKTELQNKVLQQFKSYIQHTNQDIILLPARKAIESAFGNYKDNGNEFCIYNNISRKGRSYKQERDLKSYNIAVNAKIPQ</sequence>
<evidence type="ECO:0000313" key="1">
    <source>
        <dbReference type="EMBL" id="JAP96490.1"/>
    </source>
</evidence>
<organism evidence="1">
    <name type="scientific">Trepomonas sp. PC1</name>
    <dbReference type="NCBI Taxonomy" id="1076344"/>
    <lineage>
        <taxon>Eukaryota</taxon>
        <taxon>Metamonada</taxon>
        <taxon>Diplomonadida</taxon>
        <taxon>Hexamitidae</taxon>
        <taxon>Hexamitinae</taxon>
        <taxon>Trepomonas</taxon>
    </lineage>
</organism>
<accession>A0A146KID9</accession>
<reference evidence="1" key="1">
    <citation type="submission" date="2015-07" db="EMBL/GenBank/DDBJ databases">
        <title>Adaptation to a free-living lifestyle via gene acquisitions in the diplomonad Trepomonas sp. PC1.</title>
        <authorList>
            <person name="Xu F."/>
            <person name="Jerlstrom-Hultqvist J."/>
            <person name="Kolisko M."/>
            <person name="Simpson A.G.B."/>
            <person name="Roger A.J."/>
            <person name="Svard S.G."/>
            <person name="Andersson J.O."/>
        </authorList>
    </citation>
    <scope>NUCLEOTIDE SEQUENCE</scope>
    <source>
        <strain evidence="1">PC1</strain>
    </source>
</reference>
<dbReference type="AlphaFoldDB" id="A0A146KID9"/>
<name>A0A146KID9_9EUKA</name>
<dbReference type="EMBL" id="GDID01000116">
    <property type="protein sequence ID" value="JAP96490.1"/>
    <property type="molecule type" value="Transcribed_RNA"/>
</dbReference>
<protein>
    <submittedName>
        <fullName evidence="1">Uncharacterized protein</fullName>
    </submittedName>
</protein>